<dbReference type="PIRSF" id="PIRSF001500">
    <property type="entry name" value="Chor_mut_pdt_Ppr"/>
    <property type="match status" value="1"/>
</dbReference>
<evidence type="ECO:0000256" key="10">
    <source>
        <dbReference type="SAM" id="MobiDB-lite"/>
    </source>
</evidence>
<dbReference type="AlphaFoldDB" id="A0A6A2VAM5"/>
<dbReference type="CDD" id="cd13632">
    <property type="entry name" value="PBP2_Aa-PDT_like"/>
    <property type="match status" value="1"/>
</dbReference>
<evidence type="ECO:0000313" key="13">
    <source>
        <dbReference type="EMBL" id="KAB8301809.1"/>
    </source>
</evidence>
<dbReference type="UniPathway" id="UPA00121">
    <property type="reaction ID" value="UER00345"/>
</dbReference>
<dbReference type="GO" id="GO:0005737">
    <property type="term" value="C:cytoplasm"/>
    <property type="evidence" value="ECO:0007669"/>
    <property type="project" value="TreeGrafter"/>
</dbReference>
<feature type="domain" description="ACT" evidence="12">
    <location>
        <begin position="231"/>
        <end position="309"/>
    </location>
</feature>
<gene>
    <name evidence="13" type="ORF">DSM100238_0128</name>
</gene>
<evidence type="ECO:0000256" key="7">
    <source>
        <dbReference type="ARBA" id="ARBA00023239"/>
    </source>
</evidence>
<dbReference type="InterPro" id="IPR001086">
    <property type="entry name" value="Preph_deHydtase"/>
</dbReference>
<dbReference type="SUPFAM" id="SSF53850">
    <property type="entry name" value="Periplasmic binding protein-like II"/>
    <property type="match status" value="1"/>
</dbReference>
<dbReference type="InterPro" id="IPR045865">
    <property type="entry name" value="ACT-like_dom_sf"/>
</dbReference>
<dbReference type="Gene3D" id="3.30.70.260">
    <property type="match status" value="1"/>
</dbReference>
<dbReference type="SUPFAM" id="SSF55021">
    <property type="entry name" value="ACT-like"/>
    <property type="match status" value="1"/>
</dbReference>
<evidence type="ECO:0000259" key="12">
    <source>
        <dbReference type="PROSITE" id="PS51671"/>
    </source>
</evidence>
<dbReference type="Pfam" id="PF00800">
    <property type="entry name" value="PDT"/>
    <property type="match status" value="1"/>
</dbReference>
<dbReference type="GO" id="GO:0009094">
    <property type="term" value="P:L-phenylalanine biosynthetic process"/>
    <property type="evidence" value="ECO:0007669"/>
    <property type="project" value="UniProtKB-UniPathway"/>
</dbReference>
<evidence type="ECO:0000313" key="14">
    <source>
        <dbReference type="Proteomes" id="UP000440041"/>
    </source>
</evidence>
<feature type="domain" description="Prephenate dehydratase" evidence="11">
    <location>
        <begin position="28"/>
        <end position="208"/>
    </location>
</feature>
<dbReference type="PROSITE" id="PS51171">
    <property type="entry name" value="PREPHENATE_DEHYDR_3"/>
    <property type="match status" value="1"/>
</dbReference>
<keyword evidence="6" id="KW-0584">Phenylalanine biosynthesis</keyword>
<sequence length="350" mass="38017">MNHNITAGNMPNGNPASSQAAPKSGSLPLYYLGPQGSFTHQAAVSASRALAPLSDRIIPMPEDTIPKVMAHVRDGEGWGVIAWENNVEGYVVPNLDMMIDADDVVGFAHVGVDVAFDAFVPHASRERGAALREATAHPHGLAQCQRFIARHHLTLRPATSNAAACRDVRDGQVALGPSICGELYHLDTLERNVQDYHGARTEFLVLARRDDAPELMAHAKSDGNTEFETIIAFIPLSTGPGVLADLLDVLRDAGLNMTSFISRPIKGHAGTYSFVATVDAAPWQPHFRSVLSEVVEHGDWVKTLAVYPRRERPNPPVNEWMLPQGGVCFDPHAIPEAWDRGAAAARELLW</sequence>
<evidence type="ECO:0000256" key="8">
    <source>
        <dbReference type="ARBA" id="ARBA00047848"/>
    </source>
</evidence>
<dbReference type="PROSITE" id="PS51671">
    <property type="entry name" value="ACT"/>
    <property type="match status" value="1"/>
</dbReference>
<keyword evidence="5" id="KW-0057">Aromatic amino acid biosynthesis</keyword>
<evidence type="ECO:0000256" key="1">
    <source>
        <dbReference type="ARBA" id="ARBA00004741"/>
    </source>
</evidence>
<dbReference type="InterPro" id="IPR002912">
    <property type="entry name" value="ACT_dom"/>
</dbReference>
<dbReference type="InterPro" id="IPR008242">
    <property type="entry name" value="Chor_mutase/pphenate_deHydtase"/>
</dbReference>
<dbReference type="EMBL" id="WBSO01000001">
    <property type="protein sequence ID" value="KAB8301809.1"/>
    <property type="molecule type" value="Genomic_DNA"/>
</dbReference>
<dbReference type="OrthoDB" id="9802281at2"/>
<feature type="region of interest" description="Disordered" evidence="10">
    <location>
        <begin position="1"/>
        <end position="21"/>
    </location>
</feature>
<name>A0A6A2VAM5_9BIFI</name>
<comment type="catalytic activity">
    <reaction evidence="8">
        <text>prephenate + H(+) = 3-phenylpyruvate + CO2 + H2O</text>
        <dbReference type="Rhea" id="RHEA:21648"/>
        <dbReference type="ChEBI" id="CHEBI:15377"/>
        <dbReference type="ChEBI" id="CHEBI:15378"/>
        <dbReference type="ChEBI" id="CHEBI:16526"/>
        <dbReference type="ChEBI" id="CHEBI:18005"/>
        <dbReference type="ChEBI" id="CHEBI:29934"/>
        <dbReference type="EC" id="4.2.1.51"/>
    </reaction>
</comment>
<dbReference type="CDD" id="cd04905">
    <property type="entry name" value="ACT_CM-PDT"/>
    <property type="match status" value="1"/>
</dbReference>
<evidence type="ECO:0000256" key="3">
    <source>
        <dbReference type="ARBA" id="ARBA00021872"/>
    </source>
</evidence>
<dbReference type="PANTHER" id="PTHR21022">
    <property type="entry name" value="PREPHENATE DEHYDRATASE P PROTEIN"/>
    <property type="match status" value="1"/>
</dbReference>
<feature type="site" description="Essential for prephenate dehydratase activity" evidence="9">
    <location>
        <position position="201"/>
    </location>
</feature>
<evidence type="ECO:0000256" key="2">
    <source>
        <dbReference type="ARBA" id="ARBA00013147"/>
    </source>
</evidence>
<proteinExistence type="predicted"/>
<comment type="pathway">
    <text evidence="1">Amino-acid biosynthesis; L-phenylalanine biosynthesis; phenylpyruvate from prephenate: step 1/1.</text>
</comment>
<dbReference type="EC" id="4.2.1.51" evidence="2"/>
<evidence type="ECO:0000256" key="4">
    <source>
        <dbReference type="ARBA" id="ARBA00022605"/>
    </source>
</evidence>
<evidence type="ECO:0000256" key="5">
    <source>
        <dbReference type="ARBA" id="ARBA00023141"/>
    </source>
</evidence>
<dbReference type="PANTHER" id="PTHR21022:SF19">
    <property type="entry name" value="PREPHENATE DEHYDRATASE-RELATED"/>
    <property type="match status" value="1"/>
</dbReference>
<dbReference type="Gene3D" id="3.40.190.10">
    <property type="entry name" value="Periplasmic binding protein-like II"/>
    <property type="match status" value="2"/>
</dbReference>
<keyword evidence="7" id="KW-0456">Lyase</keyword>
<dbReference type="Proteomes" id="UP000440041">
    <property type="component" value="Unassembled WGS sequence"/>
</dbReference>
<evidence type="ECO:0000256" key="6">
    <source>
        <dbReference type="ARBA" id="ARBA00023222"/>
    </source>
</evidence>
<organism evidence="13 14">
    <name type="scientific">Bifidobacterium apri</name>
    <dbReference type="NCBI Taxonomy" id="1769423"/>
    <lineage>
        <taxon>Bacteria</taxon>
        <taxon>Bacillati</taxon>
        <taxon>Actinomycetota</taxon>
        <taxon>Actinomycetes</taxon>
        <taxon>Bifidobacteriales</taxon>
        <taxon>Bifidobacteriaceae</taxon>
        <taxon>Bifidobacterium</taxon>
    </lineage>
</organism>
<evidence type="ECO:0000259" key="11">
    <source>
        <dbReference type="PROSITE" id="PS51171"/>
    </source>
</evidence>
<comment type="caution">
    <text evidence="13">The sequence shown here is derived from an EMBL/GenBank/DDBJ whole genome shotgun (WGS) entry which is preliminary data.</text>
</comment>
<protein>
    <recommendedName>
        <fullName evidence="3">Prephenate dehydratase</fullName>
        <ecNumber evidence="2">4.2.1.51</ecNumber>
    </recommendedName>
</protein>
<keyword evidence="4" id="KW-0028">Amino-acid biosynthesis</keyword>
<dbReference type="GO" id="GO:0004664">
    <property type="term" value="F:prephenate dehydratase activity"/>
    <property type="evidence" value="ECO:0007669"/>
    <property type="project" value="UniProtKB-EC"/>
</dbReference>
<accession>A0A6A2VAM5</accession>
<reference evidence="13 14" key="1">
    <citation type="submission" date="2019-09" db="EMBL/GenBank/DDBJ databases">
        <title>Characterization of the phylogenetic diversity of two novel species belonging to the genus Bifidobacterium: Bifidobacterium cebidarum sp. nov. and Bifidobacterium leontopitheci sp. nov.</title>
        <authorList>
            <person name="Lugli G.A."/>
            <person name="Duranti S."/>
            <person name="Milani C."/>
            <person name="Turroni F."/>
            <person name="Ventura M."/>
        </authorList>
    </citation>
    <scope>NUCLEOTIDE SEQUENCE [LARGE SCALE GENOMIC DNA]</scope>
    <source>
        <strain evidence="13 14">DSM 100238</strain>
    </source>
</reference>
<keyword evidence="14" id="KW-1185">Reference proteome</keyword>
<evidence type="ECO:0000256" key="9">
    <source>
        <dbReference type="PIRSR" id="PIRSR001500-2"/>
    </source>
</evidence>